<evidence type="ECO:0000256" key="1">
    <source>
        <dbReference type="ARBA" id="ARBA00004651"/>
    </source>
</evidence>
<feature type="transmembrane region" description="Helical" evidence="7">
    <location>
        <begin position="83"/>
        <end position="105"/>
    </location>
</feature>
<feature type="region of interest" description="Disordered" evidence="6">
    <location>
        <begin position="308"/>
        <end position="327"/>
    </location>
</feature>
<evidence type="ECO:0000256" key="2">
    <source>
        <dbReference type="ARBA" id="ARBA00022475"/>
    </source>
</evidence>
<evidence type="ECO:0000256" key="7">
    <source>
        <dbReference type="SAM" id="Phobius"/>
    </source>
</evidence>
<keyword evidence="9" id="KW-1185">Reference proteome</keyword>
<dbReference type="GO" id="GO:0005886">
    <property type="term" value="C:plasma membrane"/>
    <property type="evidence" value="ECO:0007669"/>
    <property type="project" value="UniProtKB-SubCell"/>
</dbReference>
<evidence type="ECO:0000256" key="5">
    <source>
        <dbReference type="ARBA" id="ARBA00023136"/>
    </source>
</evidence>
<accession>A0A1M4S7D6</accession>
<name>A0A1M4S7D6_9ACTN</name>
<evidence type="ECO:0000313" key="8">
    <source>
        <dbReference type="EMBL" id="SHE28091.1"/>
    </source>
</evidence>
<protein>
    <submittedName>
        <fullName evidence="8">Branched-chain amino acid transport system permease protein</fullName>
    </submittedName>
</protein>
<sequence length="351" mass="36184">MSRVEVHLGKWSYKKGTYLFVALVISSALELLFKGTSSLAELFLLVTLSQSWNLIGGLTGYSSLGQVAFFGIGAYAMGVSIEYGHLSFATSLAVAAVAAVLFALVMGVPLLSLRGPYFAVATLVASLAVSEVFSWYSSVTPGGVGITITTYGTSPIMAYPSTRGFVLIYLALAVVATLSVAFVVSSPLGGALRLIRENESIARSVGVNTRLYKVAAFAASGAIAALAGGVFGFQQVALDPNLVFNPRLSLTMVAMVLIGGGGTVLGPILGAVVVTAALSVVGGHSNATQDVVVALISILGVLRHAESFPPPSGPSPQVPGSDPTTDPEFYKRSYVYIPKALRALRSGGNGG</sequence>
<feature type="transmembrane region" description="Helical" evidence="7">
    <location>
        <begin position="253"/>
        <end position="281"/>
    </location>
</feature>
<dbReference type="EMBL" id="FQUL01000001">
    <property type="protein sequence ID" value="SHE28091.1"/>
    <property type="molecule type" value="Genomic_DNA"/>
</dbReference>
<evidence type="ECO:0000313" key="9">
    <source>
        <dbReference type="Proteomes" id="UP000184295"/>
    </source>
</evidence>
<keyword evidence="3 7" id="KW-0812">Transmembrane</keyword>
<evidence type="ECO:0000256" key="3">
    <source>
        <dbReference type="ARBA" id="ARBA00022692"/>
    </source>
</evidence>
<comment type="subcellular location">
    <subcellularLocation>
        <location evidence="1">Cell membrane</location>
        <topology evidence="1">Multi-pass membrane protein</topology>
    </subcellularLocation>
</comment>
<dbReference type="RefSeq" id="WP_072787746.1">
    <property type="nucleotide sequence ID" value="NZ_FQUL01000001.1"/>
</dbReference>
<dbReference type="AlphaFoldDB" id="A0A1M4S7D6"/>
<feature type="transmembrane region" description="Helical" evidence="7">
    <location>
        <begin position="166"/>
        <end position="190"/>
    </location>
</feature>
<dbReference type="PANTHER" id="PTHR30482:SF10">
    <property type="entry name" value="HIGH-AFFINITY BRANCHED-CHAIN AMINO ACID TRANSPORT PROTEIN BRAE"/>
    <property type="match status" value="1"/>
</dbReference>
<gene>
    <name evidence="8" type="ORF">SAMN02745225_00150</name>
</gene>
<evidence type="ECO:0000256" key="6">
    <source>
        <dbReference type="SAM" id="MobiDB-lite"/>
    </source>
</evidence>
<feature type="transmembrane region" description="Helical" evidence="7">
    <location>
        <begin position="16"/>
        <end position="33"/>
    </location>
</feature>
<dbReference type="STRING" id="1121881.SAMN02745225_00150"/>
<dbReference type="InterPro" id="IPR043428">
    <property type="entry name" value="LivM-like"/>
</dbReference>
<dbReference type="Proteomes" id="UP000184295">
    <property type="component" value="Unassembled WGS sequence"/>
</dbReference>
<proteinExistence type="predicted"/>
<dbReference type="OrthoDB" id="9814461at2"/>
<keyword evidence="4 7" id="KW-1133">Transmembrane helix</keyword>
<dbReference type="GO" id="GO:0015658">
    <property type="term" value="F:branched-chain amino acid transmembrane transporter activity"/>
    <property type="evidence" value="ECO:0007669"/>
    <property type="project" value="InterPro"/>
</dbReference>
<feature type="transmembrane region" description="Helical" evidence="7">
    <location>
        <begin position="211"/>
        <end position="233"/>
    </location>
</feature>
<keyword evidence="5 7" id="KW-0472">Membrane</keyword>
<dbReference type="Pfam" id="PF02653">
    <property type="entry name" value="BPD_transp_2"/>
    <property type="match status" value="1"/>
</dbReference>
<evidence type="ECO:0000256" key="4">
    <source>
        <dbReference type="ARBA" id="ARBA00022989"/>
    </source>
</evidence>
<reference evidence="9" key="1">
    <citation type="submission" date="2016-11" db="EMBL/GenBank/DDBJ databases">
        <authorList>
            <person name="Varghese N."/>
            <person name="Submissions S."/>
        </authorList>
    </citation>
    <scope>NUCLEOTIDE SEQUENCE [LARGE SCALE GENOMIC DNA]</scope>
    <source>
        <strain evidence="9">DSM 19514</strain>
    </source>
</reference>
<feature type="compositionally biased region" description="Pro residues" evidence="6">
    <location>
        <begin position="308"/>
        <end position="317"/>
    </location>
</feature>
<feature type="transmembrane region" description="Helical" evidence="7">
    <location>
        <begin position="54"/>
        <end position="77"/>
    </location>
</feature>
<organism evidence="8 9">
    <name type="scientific">Ferrithrix thermotolerans DSM 19514</name>
    <dbReference type="NCBI Taxonomy" id="1121881"/>
    <lineage>
        <taxon>Bacteria</taxon>
        <taxon>Bacillati</taxon>
        <taxon>Actinomycetota</taxon>
        <taxon>Acidimicrobiia</taxon>
        <taxon>Acidimicrobiales</taxon>
        <taxon>Acidimicrobiaceae</taxon>
        <taxon>Ferrithrix</taxon>
    </lineage>
</organism>
<keyword evidence="2" id="KW-1003">Cell membrane</keyword>
<dbReference type="PANTHER" id="PTHR30482">
    <property type="entry name" value="HIGH-AFFINITY BRANCHED-CHAIN AMINO ACID TRANSPORT SYSTEM PERMEASE"/>
    <property type="match status" value="1"/>
</dbReference>
<feature type="transmembrane region" description="Helical" evidence="7">
    <location>
        <begin position="117"/>
        <end position="136"/>
    </location>
</feature>
<dbReference type="CDD" id="cd06581">
    <property type="entry name" value="TM_PBP1_LivM_like"/>
    <property type="match status" value="1"/>
</dbReference>
<dbReference type="InterPro" id="IPR001851">
    <property type="entry name" value="ABC_transp_permease"/>
</dbReference>